<feature type="transmembrane region" description="Helical" evidence="1">
    <location>
        <begin position="98"/>
        <end position="118"/>
    </location>
</feature>
<dbReference type="InterPro" id="IPR002656">
    <property type="entry name" value="Acyl_transf_3_dom"/>
</dbReference>
<sequence length="246" mass="26374">MIVLPYALPPIAALKKKGLRKLLLLLTAVSLVGKLAYSYDLNAWTLLEGVTPPRAHPNQFFWNVTRFHPFYAVLEVLTGAAAARLVMTDGLDPDGGAAAPKAGSALLPAAALVAVTWARAAGWLPLNDPLTRVLLFVPLFTALVMSIHRNTLGGAKGLVEFLGQPLVTYLGTISFPIFILHGPLGQVFYKKVIATKLFGAVMGPQFFPVYCGIVLLSAALVQKLFLENKKVQEISGNVTKAISDAL</sequence>
<feature type="transmembrane region" description="Helical" evidence="1">
    <location>
        <begin position="167"/>
        <end position="187"/>
    </location>
</feature>
<feature type="transmembrane region" description="Helical" evidence="1">
    <location>
        <begin position="207"/>
        <end position="226"/>
    </location>
</feature>
<keyword evidence="1" id="KW-0812">Transmembrane</keyword>
<reference evidence="3 4" key="1">
    <citation type="journal article" date="2013" name="BMC Genomics">
        <title>Reconstruction of the lipid metabolism for the microalga Monoraphidium neglectum from its genome sequence reveals characteristics suitable for biofuel production.</title>
        <authorList>
            <person name="Bogen C."/>
            <person name="Al-Dilaimi A."/>
            <person name="Albersmeier A."/>
            <person name="Wichmann J."/>
            <person name="Grundmann M."/>
            <person name="Rupp O."/>
            <person name="Lauersen K.J."/>
            <person name="Blifernez-Klassen O."/>
            <person name="Kalinowski J."/>
            <person name="Goesmann A."/>
            <person name="Mussgnug J.H."/>
            <person name="Kruse O."/>
        </authorList>
    </citation>
    <scope>NUCLEOTIDE SEQUENCE [LARGE SCALE GENOMIC DNA]</scope>
    <source>
        <strain evidence="3 4">SAG 48.87</strain>
    </source>
</reference>
<keyword evidence="4" id="KW-1185">Reference proteome</keyword>
<dbReference type="KEGG" id="mng:MNEG_9324"/>
<dbReference type="EMBL" id="KK102116">
    <property type="protein sequence ID" value="KIY98635.1"/>
    <property type="molecule type" value="Genomic_DNA"/>
</dbReference>
<evidence type="ECO:0000313" key="4">
    <source>
        <dbReference type="Proteomes" id="UP000054498"/>
    </source>
</evidence>
<evidence type="ECO:0000313" key="3">
    <source>
        <dbReference type="EMBL" id="KIY98635.1"/>
    </source>
</evidence>
<feature type="transmembrane region" description="Helical" evidence="1">
    <location>
        <begin position="130"/>
        <end position="147"/>
    </location>
</feature>
<evidence type="ECO:0000256" key="1">
    <source>
        <dbReference type="SAM" id="Phobius"/>
    </source>
</evidence>
<dbReference type="GeneID" id="25742199"/>
<organism evidence="3 4">
    <name type="scientific">Monoraphidium neglectum</name>
    <dbReference type="NCBI Taxonomy" id="145388"/>
    <lineage>
        <taxon>Eukaryota</taxon>
        <taxon>Viridiplantae</taxon>
        <taxon>Chlorophyta</taxon>
        <taxon>core chlorophytes</taxon>
        <taxon>Chlorophyceae</taxon>
        <taxon>CS clade</taxon>
        <taxon>Sphaeropleales</taxon>
        <taxon>Selenastraceae</taxon>
        <taxon>Monoraphidium</taxon>
    </lineage>
</organism>
<dbReference type="GO" id="GO:0016747">
    <property type="term" value="F:acyltransferase activity, transferring groups other than amino-acyl groups"/>
    <property type="evidence" value="ECO:0007669"/>
    <property type="project" value="InterPro"/>
</dbReference>
<dbReference type="Proteomes" id="UP000054498">
    <property type="component" value="Unassembled WGS sequence"/>
</dbReference>
<keyword evidence="1" id="KW-0472">Membrane</keyword>
<dbReference type="OrthoDB" id="5405781at2759"/>
<dbReference type="AlphaFoldDB" id="A0A0D2MWL7"/>
<accession>A0A0D2MWL7</accession>
<protein>
    <recommendedName>
        <fullName evidence="2">Acyltransferase 3 domain-containing protein</fullName>
    </recommendedName>
</protein>
<keyword evidence="1" id="KW-1133">Transmembrane helix</keyword>
<dbReference type="RefSeq" id="XP_013897655.1">
    <property type="nucleotide sequence ID" value="XM_014042201.1"/>
</dbReference>
<dbReference type="Pfam" id="PF01757">
    <property type="entry name" value="Acyl_transf_3"/>
    <property type="match status" value="1"/>
</dbReference>
<name>A0A0D2MWL7_9CHLO</name>
<gene>
    <name evidence="3" type="ORF">MNEG_9324</name>
</gene>
<evidence type="ECO:0000259" key="2">
    <source>
        <dbReference type="Pfam" id="PF01757"/>
    </source>
</evidence>
<feature type="domain" description="Acyltransferase 3" evidence="2">
    <location>
        <begin position="18"/>
        <end position="220"/>
    </location>
</feature>
<proteinExistence type="predicted"/>